<name>A0A0B3SX59_9RHOB</name>
<organism evidence="2 3">
    <name type="scientific">Mameliella alba</name>
    <dbReference type="NCBI Taxonomy" id="561184"/>
    <lineage>
        <taxon>Bacteria</taxon>
        <taxon>Pseudomonadati</taxon>
        <taxon>Pseudomonadota</taxon>
        <taxon>Alphaproteobacteria</taxon>
        <taxon>Rhodobacterales</taxon>
        <taxon>Roseobacteraceae</taxon>
        <taxon>Mameliella</taxon>
    </lineage>
</organism>
<dbReference type="SUPFAM" id="SSF51658">
    <property type="entry name" value="Xylose isomerase-like"/>
    <property type="match status" value="1"/>
</dbReference>
<reference evidence="2 3" key="1">
    <citation type="submission" date="2014-10" db="EMBL/GenBank/DDBJ databases">
        <title>Genome sequence of Ponticoccus sp. strain UMTAT08 isolated from clonal culture of toxic dinoflagellate Alexandrium tamiyavanichii.</title>
        <authorList>
            <person name="Gan H.Y."/>
            <person name="Muhd D.-D."/>
            <person name="Mohd Noor M.E."/>
            <person name="Yeong Y.S."/>
            <person name="Usup G."/>
        </authorList>
    </citation>
    <scope>NUCLEOTIDE SEQUENCE [LARGE SCALE GENOMIC DNA]</scope>
    <source>
        <strain evidence="2 3">UMTAT08</strain>
    </source>
</reference>
<evidence type="ECO:0000259" key="1">
    <source>
        <dbReference type="Pfam" id="PF01261"/>
    </source>
</evidence>
<dbReference type="NCBIfam" id="TIGR04379">
    <property type="entry name" value="myo_inos_iolE"/>
    <property type="match status" value="1"/>
</dbReference>
<dbReference type="Proteomes" id="UP000030960">
    <property type="component" value="Unassembled WGS sequence"/>
</dbReference>
<dbReference type="InterPro" id="IPR050312">
    <property type="entry name" value="IolE/XylAMocC-like"/>
</dbReference>
<comment type="caution">
    <text evidence="2">The sequence shown here is derived from an EMBL/GenBank/DDBJ whole genome shotgun (WGS) entry which is preliminary data.</text>
</comment>
<dbReference type="AlphaFoldDB" id="A0A0B3SX59"/>
<accession>A0A0B3SX59</accession>
<proteinExistence type="predicted"/>
<protein>
    <submittedName>
        <fullName evidence="2">IolE protein</fullName>
    </submittedName>
</protein>
<evidence type="ECO:0000313" key="2">
    <source>
        <dbReference type="EMBL" id="KHQ55004.1"/>
    </source>
</evidence>
<dbReference type="PANTHER" id="PTHR12110:SF41">
    <property type="entry name" value="INOSOSE DEHYDRATASE"/>
    <property type="match status" value="1"/>
</dbReference>
<feature type="domain" description="Xylose isomerase-like TIM barrel" evidence="1">
    <location>
        <begin position="33"/>
        <end position="273"/>
    </location>
</feature>
<dbReference type="Pfam" id="PF01261">
    <property type="entry name" value="AP_endonuc_2"/>
    <property type="match status" value="1"/>
</dbReference>
<dbReference type="InterPro" id="IPR036237">
    <property type="entry name" value="Xyl_isomerase-like_sf"/>
</dbReference>
<keyword evidence="3" id="KW-1185">Reference proteome</keyword>
<dbReference type="EMBL" id="JSUQ01000001">
    <property type="protein sequence ID" value="KHQ55004.1"/>
    <property type="molecule type" value="Genomic_DNA"/>
</dbReference>
<gene>
    <name evidence="2" type="ORF">OA50_00038</name>
</gene>
<dbReference type="PANTHER" id="PTHR12110">
    <property type="entry name" value="HYDROXYPYRUVATE ISOMERASE"/>
    <property type="match status" value="1"/>
</dbReference>
<dbReference type="STRING" id="561184.SAMN05216376_10339"/>
<dbReference type="InterPro" id="IPR030823">
    <property type="entry name" value="IolE/MocC"/>
</dbReference>
<dbReference type="PATRIC" id="fig|1515334.3.peg.38"/>
<sequence>MPMIRYGTNPIAWANDDDQTLGAHIPTDQILSEATEIGFAGIEGGHRWPADPQALKELLGRHGLVLPSAWYSLELCARSVEEEKQAIQPHLDILKVNGCSVCIAAECSNTVHGSQVTPVSQRPRLSAEEMATYGARLEEIAQFTAEQGLTLVYHHHMGTIVESPEDIDALMAATGPATHLLFDTGHCYFGGGDPAEVLARHAPRVRHFHAKNVRDDIMNQVRKEDLTFLEGVRRGVFTVPGDAEGAIDFAPCLQILADTGYEGWLVIEAEQDPEVRDPVKYQTLGLTTLRDTARATGLDRG</sequence>
<dbReference type="Gene3D" id="3.20.20.150">
    <property type="entry name" value="Divalent-metal-dependent TIM barrel enzymes"/>
    <property type="match status" value="1"/>
</dbReference>
<dbReference type="InterPro" id="IPR013022">
    <property type="entry name" value="Xyl_isomerase-like_TIM-brl"/>
</dbReference>
<evidence type="ECO:0000313" key="3">
    <source>
        <dbReference type="Proteomes" id="UP000030960"/>
    </source>
</evidence>